<dbReference type="Proteomes" id="UP001580346">
    <property type="component" value="Unassembled WGS sequence"/>
</dbReference>
<keyword evidence="2" id="KW-1185">Reference proteome</keyword>
<evidence type="ECO:0000313" key="2">
    <source>
        <dbReference type="Proteomes" id="UP001580346"/>
    </source>
</evidence>
<gene>
    <name evidence="1" type="ORF">ACE41H_17605</name>
</gene>
<dbReference type="EMBL" id="JBHHMI010000017">
    <property type="protein sequence ID" value="MFB5268581.1"/>
    <property type="molecule type" value="Genomic_DNA"/>
</dbReference>
<evidence type="ECO:0000313" key="1">
    <source>
        <dbReference type="EMBL" id="MFB5268581.1"/>
    </source>
</evidence>
<accession>A0ABV5AWI5</accession>
<sequence length="141" mass="15164">MNMENTPLKFEFSESFAADSACSTLKEIGYDAQRSGEGGLYVRIENQDVESALEICQEHGGCLNINDGIYRQGSGLSAYGLDEVVIPAHLVNDDWNESYLTGASNDFKTEDTLHAPDALHNVSEDAPAAADMDGFPGSVKA</sequence>
<organism evidence="1 2">
    <name type="scientific">Paenibacillus enshidis</name>
    <dbReference type="NCBI Taxonomy" id="1458439"/>
    <lineage>
        <taxon>Bacteria</taxon>
        <taxon>Bacillati</taxon>
        <taxon>Bacillota</taxon>
        <taxon>Bacilli</taxon>
        <taxon>Bacillales</taxon>
        <taxon>Paenibacillaceae</taxon>
        <taxon>Paenibacillus</taxon>
    </lineage>
</organism>
<dbReference type="RefSeq" id="WP_375356810.1">
    <property type="nucleotide sequence ID" value="NZ_JBHHMI010000017.1"/>
</dbReference>
<protein>
    <submittedName>
        <fullName evidence="1">Uncharacterized protein</fullName>
    </submittedName>
</protein>
<name>A0ABV5AWI5_9BACL</name>
<proteinExistence type="predicted"/>
<reference evidence="1 2" key="1">
    <citation type="submission" date="2024-09" db="EMBL/GenBank/DDBJ databases">
        <title>Paenibacillus zeirhizospherea sp. nov., isolated from surface of the maize (Zea mays) roots in a horticulture field, Hungary.</title>
        <authorList>
            <person name="Marton D."/>
            <person name="Farkas M."/>
            <person name="Bedics A."/>
            <person name="Toth E."/>
            <person name="Tancsics A."/>
            <person name="Boka K."/>
            <person name="Maroti G."/>
            <person name="Kriszt B."/>
            <person name="Cserhati M."/>
        </authorList>
    </citation>
    <scope>NUCLEOTIDE SEQUENCE [LARGE SCALE GENOMIC DNA]</scope>
    <source>
        <strain evidence="1 2">KCTC 33519</strain>
    </source>
</reference>
<comment type="caution">
    <text evidence="1">The sequence shown here is derived from an EMBL/GenBank/DDBJ whole genome shotgun (WGS) entry which is preliminary data.</text>
</comment>